<dbReference type="NCBIfam" id="TIGR01782">
    <property type="entry name" value="TonB-Xanth-Caul"/>
    <property type="match status" value="1"/>
</dbReference>
<dbReference type="InterPro" id="IPR013784">
    <property type="entry name" value="Carb-bd-like_fold"/>
</dbReference>
<dbReference type="InterPro" id="IPR012910">
    <property type="entry name" value="Plug_dom"/>
</dbReference>
<keyword evidence="9 10" id="KW-0998">Cell outer membrane</keyword>
<dbReference type="Gene3D" id="2.60.40.1120">
    <property type="entry name" value="Carboxypeptidase-like, regulatory domain"/>
    <property type="match status" value="1"/>
</dbReference>
<dbReference type="Pfam" id="PF13620">
    <property type="entry name" value="CarboxypepD_reg"/>
    <property type="match status" value="1"/>
</dbReference>
<dbReference type="PANTHER" id="PTHR40980:SF3">
    <property type="entry name" value="TONB-DEPENDENT RECEPTOR-LIKE BETA-BARREL DOMAIN-CONTAINING PROTEIN"/>
    <property type="match status" value="1"/>
</dbReference>
<keyword evidence="8 10" id="KW-0472">Membrane</keyword>
<evidence type="ECO:0000256" key="10">
    <source>
        <dbReference type="PROSITE-ProRule" id="PRU01360"/>
    </source>
</evidence>
<sequence length="1157" mass="124499">MNTRRHTTSGFAAFLMSCASPLALLAPASASAQEASQAFDIPAQPLASAILEYSRQSNRQVAAPMELVRGKHAPALKGSYSAAAALEKLLEGSGLSIRKGSGTSFVIAASAAGNVAGASGDGSAEVRPGRGTIVGSLNEATTGAALKGARVEIEETGDVVATDELGNFRFANVRAGDVTLRVSYLGYPATSMVVTVTPRETASAPITLAAGQDREIIVMGQVSARAQALNQERMGENSSTIVSGDLLGNFNGTTISDALRRAPGISFLQNADTGDGTNIVIRGLSPDYNQVKLNGIALPESSGIGRSADLSALLADSVSEIRISKTLSARQDSAGTGGLVEIETKSPLDRPKRYFNVSVDGTRRAKGFGSEYSLSGTASLRFGASDNFGISASYQRRKQDARTYAYGINGIFGAYLPLNSDGTPAMTRDLDPRVSFPFYEGGQYYVTGAYANYDRVKSETSTYSVSSEWKIDNSTSLRMDYNRSERAADTLYNAYGLSGVNNYSTLAPVAAEGGALRYIMTAPVRLSGSNSGRLKDDDRSATDSVSFRGKSVFGALTLDYRGGYSRGASVTPGEYSFMTSRSLPVNSANVAASAIDPATGTIITAFGPRIGRGIPQPLLTAAGLQLAQTPGVYILSASGQVDRRGRSENKDGEFNARYDFQGSILKYIDVGVQYTGSYFKNIPRSSVYYAGLPNGGNLYPLAAELVEFETVAFDAATGANSPYNLLSEASIRQFLGALDSYVDRGLMRRSVTPSRPLIDDMHTKEDTLAGYVQLRADIGRVEIIPGLRINRTRTNAAFANSTTILDENSVRDDAFYDANLRIFNGVGVATDYLPRLLVNFRPSEALVFRGGYFSTVARPQISQLNSERGLVYYAMRAYGPGNTQPLLGVSEGNPNLKPAWTHNFDVGLEWYDKNVGVLKLNMWLKRISNLIESNAISDQNLLDGLDLPDHPVLDNLPSDVFITWTRPVNNPKVATIWGGEVAFEKRLNFLPGFLSGLGVYLNYTYSKSEKTWQGNWPKPIYDASGSFQGYENIAYFQKAPFDNSPKHSGTAGLTYSGWGLDASLFFSKQSRMQTSIGSYNMGQHEESFQSLDFQAVYNFKIVGAQMRFVLQANDLLRGPTDAQFETTIGGVDKTPKYYTGAKYHGGRRVSAGISATF</sequence>
<evidence type="ECO:0000256" key="11">
    <source>
        <dbReference type="RuleBase" id="RU003357"/>
    </source>
</evidence>
<dbReference type="InterPro" id="IPR010104">
    <property type="entry name" value="TonB_rcpt_bac"/>
</dbReference>
<dbReference type="InterPro" id="IPR011662">
    <property type="entry name" value="Secretin/TonB_short_N"/>
</dbReference>
<evidence type="ECO:0000256" key="2">
    <source>
        <dbReference type="ARBA" id="ARBA00022448"/>
    </source>
</evidence>
<keyword evidence="3 10" id="KW-1134">Transmembrane beta strand</keyword>
<keyword evidence="4" id="KW-0406">Ion transport</keyword>
<dbReference type="SUPFAM" id="SSF49452">
    <property type="entry name" value="Starch-binding domain-like"/>
    <property type="match status" value="1"/>
</dbReference>
<evidence type="ECO:0000256" key="9">
    <source>
        <dbReference type="ARBA" id="ARBA00023237"/>
    </source>
</evidence>
<evidence type="ECO:0000256" key="6">
    <source>
        <dbReference type="ARBA" id="ARBA00023004"/>
    </source>
</evidence>
<keyword evidence="2 10" id="KW-0813">Transport</keyword>
<reference evidence="14 15" key="1">
    <citation type="submission" date="2021-08" db="EMBL/GenBank/DDBJ databases">
        <authorList>
            <person name="Tuo L."/>
        </authorList>
    </citation>
    <scope>NUCLEOTIDE SEQUENCE [LARGE SCALE GENOMIC DNA]</scope>
    <source>
        <strain evidence="14 15">JCM 31229</strain>
    </source>
</reference>
<dbReference type="EMBL" id="JAINVV010000005">
    <property type="protein sequence ID" value="MBY8823229.1"/>
    <property type="molecule type" value="Genomic_DNA"/>
</dbReference>
<dbReference type="PROSITE" id="PS51257">
    <property type="entry name" value="PROKAR_LIPOPROTEIN"/>
    <property type="match status" value="1"/>
</dbReference>
<dbReference type="Pfam" id="PF07715">
    <property type="entry name" value="Plug"/>
    <property type="match status" value="1"/>
</dbReference>
<evidence type="ECO:0000313" key="14">
    <source>
        <dbReference type="EMBL" id="MBY8823229.1"/>
    </source>
</evidence>
<evidence type="ECO:0000256" key="12">
    <source>
        <dbReference type="SAM" id="SignalP"/>
    </source>
</evidence>
<dbReference type="InterPro" id="IPR000531">
    <property type="entry name" value="Beta-barrel_TonB"/>
</dbReference>
<evidence type="ECO:0000256" key="3">
    <source>
        <dbReference type="ARBA" id="ARBA00022452"/>
    </source>
</evidence>
<dbReference type="InterPro" id="IPR039426">
    <property type="entry name" value="TonB-dep_rcpt-like"/>
</dbReference>
<name>A0ABS7PTC5_9SPHN</name>
<dbReference type="Pfam" id="PF00593">
    <property type="entry name" value="TonB_dep_Rec_b-barrel"/>
    <property type="match status" value="1"/>
</dbReference>
<dbReference type="Gene3D" id="2.40.170.20">
    <property type="entry name" value="TonB-dependent receptor, beta-barrel domain"/>
    <property type="match status" value="1"/>
</dbReference>
<dbReference type="InterPro" id="IPR036942">
    <property type="entry name" value="Beta-barrel_TonB_sf"/>
</dbReference>
<evidence type="ECO:0000256" key="5">
    <source>
        <dbReference type="ARBA" id="ARBA00022692"/>
    </source>
</evidence>
<comment type="subcellular location">
    <subcellularLocation>
        <location evidence="1 10">Cell outer membrane</location>
        <topology evidence="1 10">Multi-pass membrane protein</topology>
    </subcellularLocation>
</comment>
<dbReference type="Proteomes" id="UP000706039">
    <property type="component" value="Unassembled WGS sequence"/>
</dbReference>
<keyword evidence="6" id="KW-0408">Iron</keyword>
<dbReference type="Gene3D" id="2.170.130.10">
    <property type="entry name" value="TonB-dependent receptor, plug domain"/>
    <property type="match status" value="1"/>
</dbReference>
<evidence type="ECO:0000256" key="1">
    <source>
        <dbReference type="ARBA" id="ARBA00004571"/>
    </source>
</evidence>
<dbReference type="PANTHER" id="PTHR40980">
    <property type="entry name" value="PLUG DOMAIN-CONTAINING PROTEIN"/>
    <property type="match status" value="1"/>
</dbReference>
<dbReference type="Pfam" id="PF07660">
    <property type="entry name" value="STN"/>
    <property type="match status" value="1"/>
</dbReference>
<feature type="signal peptide" evidence="12">
    <location>
        <begin position="1"/>
        <end position="32"/>
    </location>
</feature>
<comment type="similarity">
    <text evidence="10 11">Belongs to the TonB-dependent receptor family.</text>
</comment>
<evidence type="ECO:0000259" key="13">
    <source>
        <dbReference type="SMART" id="SM00965"/>
    </source>
</evidence>
<dbReference type="InterPro" id="IPR037066">
    <property type="entry name" value="Plug_dom_sf"/>
</dbReference>
<evidence type="ECO:0000256" key="8">
    <source>
        <dbReference type="ARBA" id="ARBA00023136"/>
    </source>
</evidence>
<keyword evidence="5 10" id="KW-0812">Transmembrane</keyword>
<gene>
    <name evidence="14" type="ORF">K7G82_13065</name>
</gene>
<dbReference type="PROSITE" id="PS52016">
    <property type="entry name" value="TONB_DEPENDENT_REC_3"/>
    <property type="match status" value="1"/>
</dbReference>
<dbReference type="SUPFAM" id="SSF56935">
    <property type="entry name" value="Porins"/>
    <property type="match status" value="1"/>
</dbReference>
<dbReference type="RefSeq" id="WP_222990346.1">
    <property type="nucleotide sequence ID" value="NZ_JAINVV010000005.1"/>
</dbReference>
<keyword evidence="12" id="KW-0732">Signal</keyword>
<keyword evidence="15" id="KW-1185">Reference proteome</keyword>
<evidence type="ECO:0000313" key="15">
    <source>
        <dbReference type="Proteomes" id="UP000706039"/>
    </source>
</evidence>
<keyword evidence="4" id="KW-0410">Iron transport</keyword>
<evidence type="ECO:0000256" key="4">
    <source>
        <dbReference type="ARBA" id="ARBA00022496"/>
    </source>
</evidence>
<organism evidence="14 15">
    <name type="scientific">Sphingomonas colocasiae</name>
    <dbReference type="NCBI Taxonomy" id="1848973"/>
    <lineage>
        <taxon>Bacteria</taxon>
        <taxon>Pseudomonadati</taxon>
        <taxon>Pseudomonadota</taxon>
        <taxon>Alphaproteobacteria</taxon>
        <taxon>Sphingomonadales</taxon>
        <taxon>Sphingomonadaceae</taxon>
        <taxon>Sphingomonas</taxon>
    </lineage>
</organism>
<dbReference type="SMART" id="SM00965">
    <property type="entry name" value="STN"/>
    <property type="match status" value="1"/>
</dbReference>
<evidence type="ECO:0000256" key="7">
    <source>
        <dbReference type="ARBA" id="ARBA00023077"/>
    </source>
</evidence>
<protein>
    <submittedName>
        <fullName evidence="14">TonB-dependent receptor</fullName>
    </submittedName>
</protein>
<proteinExistence type="inferred from homology"/>
<keyword evidence="7 11" id="KW-0798">TonB box</keyword>
<comment type="caution">
    <text evidence="14">The sequence shown here is derived from an EMBL/GenBank/DDBJ whole genome shotgun (WGS) entry which is preliminary data.</text>
</comment>
<keyword evidence="14" id="KW-0675">Receptor</keyword>
<feature type="chain" id="PRO_5047173732" evidence="12">
    <location>
        <begin position="33"/>
        <end position="1157"/>
    </location>
</feature>
<feature type="domain" description="Secretin/TonB short N-terminal" evidence="13">
    <location>
        <begin position="59"/>
        <end position="110"/>
    </location>
</feature>
<dbReference type="Gene3D" id="3.55.50.30">
    <property type="match status" value="1"/>
</dbReference>
<accession>A0ABS7PTC5</accession>